<dbReference type="RefSeq" id="WP_377905265.1">
    <property type="nucleotide sequence ID" value="NZ_JBHRZS010000006.1"/>
</dbReference>
<dbReference type="PROSITE" id="PS51257">
    <property type="entry name" value="PROKAR_LIPOPROTEIN"/>
    <property type="match status" value="1"/>
</dbReference>
<accession>A0ABV8AQ73</accession>
<organism evidence="2 3">
    <name type="scientific">Algoriphagus namhaensis</name>
    <dbReference type="NCBI Taxonomy" id="915353"/>
    <lineage>
        <taxon>Bacteria</taxon>
        <taxon>Pseudomonadati</taxon>
        <taxon>Bacteroidota</taxon>
        <taxon>Cytophagia</taxon>
        <taxon>Cytophagales</taxon>
        <taxon>Cyclobacteriaceae</taxon>
        <taxon>Algoriphagus</taxon>
    </lineage>
</organism>
<evidence type="ECO:0000313" key="2">
    <source>
        <dbReference type="EMBL" id="MFC3880157.1"/>
    </source>
</evidence>
<reference evidence="3" key="1">
    <citation type="journal article" date="2019" name="Int. J. Syst. Evol. Microbiol.">
        <title>The Global Catalogue of Microorganisms (GCM) 10K type strain sequencing project: providing services to taxonomists for standard genome sequencing and annotation.</title>
        <authorList>
            <consortium name="The Broad Institute Genomics Platform"/>
            <consortium name="The Broad Institute Genome Sequencing Center for Infectious Disease"/>
            <person name="Wu L."/>
            <person name="Ma J."/>
        </authorList>
    </citation>
    <scope>NUCLEOTIDE SEQUENCE [LARGE SCALE GENOMIC DNA]</scope>
    <source>
        <strain evidence="3">CCUG 60523</strain>
    </source>
</reference>
<feature type="signal peptide" evidence="1">
    <location>
        <begin position="1"/>
        <end position="20"/>
    </location>
</feature>
<proteinExistence type="predicted"/>
<dbReference type="EMBL" id="JBHRZS010000006">
    <property type="protein sequence ID" value="MFC3880157.1"/>
    <property type="molecule type" value="Genomic_DNA"/>
</dbReference>
<name>A0ABV8AQ73_9BACT</name>
<feature type="chain" id="PRO_5046831093" description="Auto-transporter adhesin head GIN domain-containing protein" evidence="1">
    <location>
        <begin position="21"/>
        <end position="281"/>
    </location>
</feature>
<sequence>MKNLSKSFTALMAVAGLLFASSCDTDQDPIVPEPDLEIVYDDVAVNRAFEDLDNLTFSLILEEGSLDSRLAQTFDGPICDEAVITVNEAEGIVVIDFGDGCTTNGITRKGKVILTSSRSLELASLIFPGFSVVTTFENYEVNGLKVEGTRTITTQNVDLANFTARVAVTVRDGKITWPDNTFVTYRSDQVREIVLTAGAREVFISGSASGESREGFDYTANISTTVVLTGDCLETGNLTPSSGVIDFQYRGIAVSLDYGFGTCDKTVTITYPGGAKEITLD</sequence>
<keyword evidence="1" id="KW-0732">Signal</keyword>
<comment type="caution">
    <text evidence="2">The sequence shown here is derived from an EMBL/GenBank/DDBJ whole genome shotgun (WGS) entry which is preliminary data.</text>
</comment>
<evidence type="ECO:0008006" key="4">
    <source>
        <dbReference type="Google" id="ProtNLM"/>
    </source>
</evidence>
<evidence type="ECO:0000313" key="3">
    <source>
        <dbReference type="Proteomes" id="UP001595805"/>
    </source>
</evidence>
<keyword evidence="3" id="KW-1185">Reference proteome</keyword>
<protein>
    <recommendedName>
        <fullName evidence="4">Auto-transporter adhesin head GIN domain-containing protein</fullName>
    </recommendedName>
</protein>
<evidence type="ECO:0000256" key="1">
    <source>
        <dbReference type="SAM" id="SignalP"/>
    </source>
</evidence>
<dbReference type="Proteomes" id="UP001595805">
    <property type="component" value="Unassembled WGS sequence"/>
</dbReference>
<gene>
    <name evidence="2" type="ORF">ACFOSV_08215</name>
</gene>